<protein>
    <submittedName>
        <fullName evidence="2">AAA-like domain-containing protein</fullName>
    </submittedName>
</protein>
<dbReference type="EMBL" id="JAYGHT010000132">
    <property type="protein sequence ID" value="MEA5521351.1"/>
    <property type="molecule type" value="Genomic_DNA"/>
</dbReference>
<dbReference type="Proteomes" id="UP001301728">
    <property type="component" value="Unassembled WGS sequence"/>
</dbReference>
<dbReference type="RefSeq" id="WP_323275477.1">
    <property type="nucleotide sequence ID" value="NZ_JAYGHT010000132.1"/>
</dbReference>
<sequence>MDFEEAFTVADTAVYTQTGEHLSDREKTILQGAWNSLSYEQIAEEAGYTTNYLQRDVGRRLWKKLSEALGETVNKSNFRTALERRSQLQTPVKLEYPDGPVPLDSPFYVERPPIESRCYETVLKPGSLLRIKAPKLMGKTSLMARILDYAVHQNYRTVYLHLGSLETEVLKDLNKFLYWICYRVGKKLKLPLILVKLLSYRALNWMKQPLCAWVFLSKLKIPPT</sequence>
<accession>A0ABU5U2C1</accession>
<name>A0ABU5U2C1_9CYAN</name>
<gene>
    <name evidence="2" type="ORF">VB854_20640</name>
</gene>
<reference evidence="2 3" key="1">
    <citation type="submission" date="2023-12" db="EMBL/GenBank/DDBJ databases">
        <title>Baltic Sea Cyanobacteria.</title>
        <authorList>
            <person name="Delbaje E."/>
            <person name="Fewer D.P."/>
            <person name="Shishido T.K."/>
        </authorList>
    </citation>
    <scope>NUCLEOTIDE SEQUENCE [LARGE SCALE GENOMIC DNA]</scope>
    <source>
        <strain evidence="2 3">CCNP 1315</strain>
    </source>
</reference>
<comment type="caution">
    <text evidence="2">The sequence shown here is derived from an EMBL/GenBank/DDBJ whole genome shotgun (WGS) entry which is preliminary data.</text>
</comment>
<evidence type="ECO:0000259" key="1">
    <source>
        <dbReference type="Pfam" id="PF26355"/>
    </source>
</evidence>
<dbReference type="InterPro" id="IPR058651">
    <property type="entry name" value="HTH_VMAP-M9"/>
</dbReference>
<proteinExistence type="predicted"/>
<evidence type="ECO:0000313" key="3">
    <source>
        <dbReference type="Proteomes" id="UP001301728"/>
    </source>
</evidence>
<organism evidence="2 3">
    <name type="scientific">Limnoraphis robusta CCNP1315</name>
    <dbReference type="NCBI Taxonomy" id="3110306"/>
    <lineage>
        <taxon>Bacteria</taxon>
        <taxon>Bacillati</taxon>
        <taxon>Cyanobacteriota</taxon>
        <taxon>Cyanophyceae</taxon>
        <taxon>Oscillatoriophycideae</taxon>
        <taxon>Oscillatoriales</taxon>
        <taxon>Sirenicapillariaceae</taxon>
        <taxon>Limnoraphis</taxon>
    </lineage>
</organism>
<dbReference type="Pfam" id="PF26355">
    <property type="entry name" value="HTH_VMAP-M9"/>
    <property type="match status" value="1"/>
</dbReference>
<dbReference type="Pfam" id="PF14516">
    <property type="entry name" value="AAA_35"/>
    <property type="match status" value="1"/>
</dbReference>
<feature type="domain" description="vWA-MoxR associated protein N-terminal HTH" evidence="1">
    <location>
        <begin position="1"/>
        <end position="85"/>
    </location>
</feature>
<keyword evidence="3" id="KW-1185">Reference proteome</keyword>
<evidence type="ECO:0000313" key="2">
    <source>
        <dbReference type="EMBL" id="MEA5521351.1"/>
    </source>
</evidence>